<evidence type="ECO:0000313" key="2">
    <source>
        <dbReference type="WBParaSite" id="nRc.2.0.1.t37119-RA"/>
    </source>
</evidence>
<proteinExistence type="predicted"/>
<reference evidence="2" key="1">
    <citation type="submission" date="2022-11" db="UniProtKB">
        <authorList>
            <consortium name="WormBaseParasite"/>
        </authorList>
    </citation>
    <scope>IDENTIFICATION</scope>
</reference>
<protein>
    <submittedName>
        <fullName evidence="2">Uncharacterized protein</fullName>
    </submittedName>
</protein>
<organism evidence="1 2">
    <name type="scientific">Romanomermis culicivorax</name>
    <name type="common">Nematode worm</name>
    <dbReference type="NCBI Taxonomy" id="13658"/>
    <lineage>
        <taxon>Eukaryota</taxon>
        <taxon>Metazoa</taxon>
        <taxon>Ecdysozoa</taxon>
        <taxon>Nematoda</taxon>
        <taxon>Enoplea</taxon>
        <taxon>Dorylaimia</taxon>
        <taxon>Mermithida</taxon>
        <taxon>Mermithoidea</taxon>
        <taxon>Mermithidae</taxon>
        <taxon>Romanomermis</taxon>
    </lineage>
</organism>
<dbReference type="Proteomes" id="UP000887565">
    <property type="component" value="Unplaced"/>
</dbReference>
<evidence type="ECO:0000313" key="1">
    <source>
        <dbReference type="Proteomes" id="UP000887565"/>
    </source>
</evidence>
<keyword evidence="1" id="KW-1185">Reference proteome</keyword>
<accession>A0A915KGN4</accession>
<sequence>MKSRQCDKAVIRVYDDTDPSGKEFCGDVIKNPGVRQFVSSNETLYIKLRDDVNESKVYIHIEMIDAAVGVSAHAALLEIGKSTSIIFKWLKKLIVKESLS</sequence>
<name>A0A915KGN4_ROMCU</name>
<dbReference type="WBParaSite" id="nRc.2.0.1.t37119-RA">
    <property type="protein sequence ID" value="nRc.2.0.1.t37119-RA"/>
    <property type="gene ID" value="nRc.2.0.1.g37119"/>
</dbReference>
<dbReference type="AlphaFoldDB" id="A0A915KGN4"/>